<organism evidence="1 2">
    <name type="scientific">Solanum commersonii</name>
    <name type="common">Commerson's wild potato</name>
    <name type="synonym">Commerson's nightshade</name>
    <dbReference type="NCBI Taxonomy" id="4109"/>
    <lineage>
        <taxon>Eukaryota</taxon>
        <taxon>Viridiplantae</taxon>
        <taxon>Streptophyta</taxon>
        <taxon>Embryophyta</taxon>
        <taxon>Tracheophyta</taxon>
        <taxon>Spermatophyta</taxon>
        <taxon>Magnoliopsida</taxon>
        <taxon>eudicotyledons</taxon>
        <taxon>Gunneridae</taxon>
        <taxon>Pentapetalae</taxon>
        <taxon>asterids</taxon>
        <taxon>lamiids</taxon>
        <taxon>Solanales</taxon>
        <taxon>Solanaceae</taxon>
        <taxon>Solanoideae</taxon>
        <taxon>Solaneae</taxon>
        <taxon>Solanum</taxon>
    </lineage>
</organism>
<comment type="caution">
    <text evidence="1">The sequence shown here is derived from an EMBL/GenBank/DDBJ whole genome shotgun (WGS) entry which is preliminary data.</text>
</comment>
<dbReference type="EMBL" id="JACXVP010000006">
    <property type="protein sequence ID" value="KAG5600838.1"/>
    <property type="molecule type" value="Genomic_DNA"/>
</dbReference>
<name>A0A9J5YPP0_SOLCO</name>
<gene>
    <name evidence="1" type="ORF">H5410_032208</name>
</gene>
<sequence length="94" mass="10986">MHEELRIVKEDVRKFRESEVGLDEGYEDIEKEDEPYYDNSDCDSFQSDEEEHVFDDELEGGSLRGEKEEILDYMDVLLQTNLGSTCVVKLKDSE</sequence>
<evidence type="ECO:0000313" key="1">
    <source>
        <dbReference type="EMBL" id="KAG5600838.1"/>
    </source>
</evidence>
<protein>
    <submittedName>
        <fullName evidence="1">Uncharacterized protein</fullName>
    </submittedName>
</protein>
<keyword evidence="2" id="KW-1185">Reference proteome</keyword>
<accession>A0A9J5YPP0</accession>
<dbReference type="AlphaFoldDB" id="A0A9J5YPP0"/>
<proteinExistence type="predicted"/>
<reference evidence="1 2" key="1">
    <citation type="submission" date="2020-09" db="EMBL/GenBank/DDBJ databases">
        <title>De no assembly of potato wild relative species, Solanum commersonii.</title>
        <authorList>
            <person name="Cho K."/>
        </authorList>
    </citation>
    <scope>NUCLEOTIDE SEQUENCE [LARGE SCALE GENOMIC DNA]</scope>
    <source>
        <strain evidence="1">LZ3.2</strain>
        <tissue evidence="1">Leaf</tissue>
    </source>
</reference>
<evidence type="ECO:0000313" key="2">
    <source>
        <dbReference type="Proteomes" id="UP000824120"/>
    </source>
</evidence>
<dbReference type="Proteomes" id="UP000824120">
    <property type="component" value="Chromosome 6"/>
</dbReference>